<dbReference type="PANTHER" id="PTHR11252">
    <property type="entry name" value="POLYRIBONUCLEOTIDE NUCLEOTIDYLTRANSFERASE"/>
    <property type="match status" value="1"/>
</dbReference>
<dbReference type="GO" id="GO:0000175">
    <property type="term" value="F:3'-5'-RNA exonuclease activity"/>
    <property type="evidence" value="ECO:0007669"/>
    <property type="project" value="TreeGrafter"/>
</dbReference>
<dbReference type="GO" id="GO:0004654">
    <property type="term" value="F:polyribonucleotide nucleotidyltransferase activity"/>
    <property type="evidence" value="ECO:0007669"/>
    <property type="project" value="InterPro"/>
</dbReference>
<organism evidence="3 4">
    <name type="scientific">Quercus suber</name>
    <name type="common">Cork oak</name>
    <dbReference type="NCBI Taxonomy" id="58331"/>
    <lineage>
        <taxon>Eukaryota</taxon>
        <taxon>Viridiplantae</taxon>
        <taxon>Streptophyta</taxon>
        <taxon>Embryophyta</taxon>
        <taxon>Tracheophyta</taxon>
        <taxon>Spermatophyta</taxon>
        <taxon>Magnoliopsida</taxon>
        <taxon>eudicotyledons</taxon>
        <taxon>Gunneridae</taxon>
        <taxon>Pentapetalae</taxon>
        <taxon>rosids</taxon>
        <taxon>fabids</taxon>
        <taxon>Fagales</taxon>
        <taxon>Fagaceae</taxon>
        <taxon>Quercus</taxon>
    </lineage>
</organism>
<dbReference type="Proteomes" id="UP000237347">
    <property type="component" value="Unassembled WGS sequence"/>
</dbReference>
<evidence type="ECO:0000256" key="1">
    <source>
        <dbReference type="ARBA" id="ARBA00022884"/>
    </source>
</evidence>
<dbReference type="EMBL" id="PKMF04000223">
    <property type="protein sequence ID" value="KAK7842262.1"/>
    <property type="molecule type" value="Genomic_DNA"/>
</dbReference>
<dbReference type="AlphaFoldDB" id="A0AAW0KU54"/>
<dbReference type="InterPro" id="IPR012162">
    <property type="entry name" value="PNPase"/>
</dbReference>
<dbReference type="GO" id="GO:0009570">
    <property type="term" value="C:chloroplast stroma"/>
    <property type="evidence" value="ECO:0007669"/>
    <property type="project" value="TreeGrafter"/>
</dbReference>
<evidence type="ECO:0000313" key="3">
    <source>
        <dbReference type="EMBL" id="KAK7842262.1"/>
    </source>
</evidence>
<dbReference type="GO" id="GO:0005739">
    <property type="term" value="C:mitochondrion"/>
    <property type="evidence" value="ECO:0007669"/>
    <property type="project" value="TreeGrafter"/>
</dbReference>
<gene>
    <name evidence="3" type="primary">PNP1_0</name>
    <name evidence="3" type="ORF">CFP56_014122</name>
</gene>
<evidence type="ECO:0000259" key="2">
    <source>
        <dbReference type="Pfam" id="PF01138"/>
    </source>
</evidence>
<keyword evidence="4" id="KW-1185">Reference proteome</keyword>
<dbReference type="GO" id="GO:0000958">
    <property type="term" value="P:mitochondrial mRNA catabolic process"/>
    <property type="evidence" value="ECO:0007669"/>
    <property type="project" value="TreeGrafter"/>
</dbReference>
<comment type="caution">
    <text evidence="3">The sequence shown here is derived from an EMBL/GenBank/DDBJ whole genome shotgun (WGS) entry which is preliminary data.</text>
</comment>
<proteinExistence type="predicted"/>
<feature type="domain" description="Exoribonuclease phosphorolytic" evidence="2">
    <location>
        <begin position="92"/>
        <end position="167"/>
    </location>
</feature>
<dbReference type="Gene3D" id="3.30.230.70">
    <property type="entry name" value="GHMP Kinase, N-terminal domain"/>
    <property type="match status" value="1"/>
</dbReference>
<reference evidence="3 4" key="1">
    <citation type="journal article" date="2018" name="Sci. Data">
        <title>The draft genome sequence of cork oak.</title>
        <authorList>
            <person name="Ramos A.M."/>
            <person name="Usie A."/>
            <person name="Barbosa P."/>
            <person name="Barros P.M."/>
            <person name="Capote T."/>
            <person name="Chaves I."/>
            <person name="Simoes F."/>
            <person name="Abreu I."/>
            <person name="Carrasquinho I."/>
            <person name="Faro C."/>
            <person name="Guimaraes J.B."/>
            <person name="Mendonca D."/>
            <person name="Nobrega F."/>
            <person name="Rodrigues L."/>
            <person name="Saibo N.J.M."/>
            <person name="Varela M.C."/>
            <person name="Egas C."/>
            <person name="Matos J."/>
            <person name="Miguel C.M."/>
            <person name="Oliveira M.M."/>
            <person name="Ricardo C.P."/>
            <person name="Goncalves S."/>
        </authorList>
    </citation>
    <scope>NUCLEOTIDE SEQUENCE [LARGE SCALE GENOMIC DNA]</scope>
    <source>
        <strain evidence="4">cv. HL8</strain>
    </source>
</reference>
<name>A0AAW0KU54_QUESU</name>
<dbReference type="Pfam" id="PF01138">
    <property type="entry name" value="RNase_PH"/>
    <property type="match status" value="1"/>
</dbReference>
<dbReference type="PANTHER" id="PTHR11252:SF0">
    <property type="entry name" value="POLYRIBONUCLEOTIDE NUCLEOTIDYLTRANSFERASE 1, MITOCHONDRIAL"/>
    <property type="match status" value="1"/>
</dbReference>
<dbReference type="InterPro" id="IPR027408">
    <property type="entry name" value="PNPase/RNase_PH_dom_sf"/>
</dbReference>
<dbReference type="InterPro" id="IPR001247">
    <property type="entry name" value="ExoRNase_PH_dom1"/>
</dbReference>
<dbReference type="GO" id="GO:0003723">
    <property type="term" value="F:RNA binding"/>
    <property type="evidence" value="ECO:0007669"/>
    <property type="project" value="UniProtKB-KW"/>
</dbReference>
<dbReference type="SUPFAM" id="SSF54211">
    <property type="entry name" value="Ribosomal protein S5 domain 2-like"/>
    <property type="match status" value="1"/>
</dbReference>
<dbReference type="GO" id="GO:0005829">
    <property type="term" value="C:cytosol"/>
    <property type="evidence" value="ECO:0007669"/>
    <property type="project" value="TreeGrafter"/>
</dbReference>
<sequence>MLANPSSSSLFKTPCYSRTLTLIPSNCPRRLLTRRKSRFRSLLLSSSSHIFLPSKTFLGATIRAEAAFQEHQASDSDCSPHPYSIKIPVGDRHILVETGHIGRQASGAVTVTDGETIVYTSVCMADVPSEPSDFFPLFVNYQERFSAAGRTSGGFFKREGRTKDHEVLGLNF</sequence>
<keyword evidence="1" id="KW-0694">RNA-binding</keyword>
<protein>
    <submittedName>
        <fullName evidence="3">Polyribonucleotide nucleotidyltransferase 1</fullName>
    </submittedName>
</protein>
<accession>A0AAW0KU54</accession>
<dbReference type="InterPro" id="IPR020568">
    <property type="entry name" value="Ribosomal_Su5_D2-typ_SF"/>
</dbReference>
<dbReference type="GO" id="GO:0000965">
    <property type="term" value="P:mitochondrial RNA 3'-end processing"/>
    <property type="evidence" value="ECO:0007669"/>
    <property type="project" value="TreeGrafter"/>
</dbReference>
<evidence type="ECO:0000313" key="4">
    <source>
        <dbReference type="Proteomes" id="UP000237347"/>
    </source>
</evidence>